<keyword evidence="2" id="KW-1185">Reference proteome</keyword>
<comment type="caution">
    <text evidence="1">The sequence shown here is derived from an EMBL/GenBank/DDBJ whole genome shotgun (WGS) entry which is preliminary data.</text>
</comment>
<reference evidence="1 2" key="1">
    <citation type="submission" date="2018-09" db="EMBL/GenBank/DDBJ databases">
        <title>The draft genome of Acinetobacter spp. strains.</title>
        <authorList>
            <person name="Qin J."/>
            <person name="Feng Y."/>
            <person name="Zong Z."/>
        </authorList>
    </citation>
    <scope>NUCLEOTIDE SEQUENCE [LARGE SCALE GENOMIC DNA]</scope>
    <source>
        <strain evidence="1 2">WCHAc060096</strain>
    </source>
</reference>
<dbReference type="Pfam" id="PF06252">
    <property type="entry name" value="GemA"/>
    <property type="match status" value="1"/>
</dbReference>
<gene>
    <name evidence="1" type="ORF">D7V21_16630</name>
</gene>
<evidence type="ECO:0000313" key="2">
    <source>
        <dbReference type="Proteomes" id="UP000269001"/>
    </source>
</evidence>
<dbReference type="RefSeq" id="WP_120371480.1">
    <property type="nucleotide sequence ID" value="NZ_RAXU01000041.1"/>
</dbReference>
<dbReference type="AlphaFoldDB" id="A0A3A8E4S6"/>
<proteinExistence type="predicted"/>
<sequence>MKFNKKANLIKLIHVGKTKLGLDDELYREILESCTGKTSSKQMTPAQLEAVLDRMKQLGFVVDSKPKSEVKNLAGDPQSKLIRHLWLQLHEAGQVRNSSEKALAKFVENKVGVSALQFLSSKHADMIIDHLRMWCKRCGIERLEPQNEAQKVES</sequence>
<evidence type="ECO:0000313" key="1">
    <source>
        <dbReference type="EMBL" id="RKG30062.1"/>
    </source>
</evidence>
<accession>A0A3A8E4S6</accession>
<dbReference type="InterPro" id="IPR009363">
    <property type="entry name" value="Phage_Mu_Gp16"/>
</dbReference>
<dbReference type="Proteomes" id="UP000269001">
    <property type="component" value="Unassembled WGS sequence"/>
</dbReference>
<dbReference type="EMBL" id="RAXU01000041">
    <property type="protein sequence ID" value="RKG30062.1"/>
    <property type="molecule type" value="Genomic_DNA"/>
</dbReference>
<name>A0A3A8E4S6_9GAMM</name>
<organism evidence="1 2">
    <name type="scientific">Acinetobacter guerrae</name>
    <dbReference type="NCBI Taxonomy" id="1843371"/>
    <lineage>
        <taxon>Bacteria</taxon>
        <taxon>Pseudomonadati</taxon>
        <taxon>Pseudomonadota</taxon>
        <taxon>Gammaproteobacteria</taxon>
        <taxon>Moraxellales</taxon>
        <taxon>Moraxellaceae</taxon>
        <taxon>Acinetobacter</taxon>
    </lineage>
</organism>
<protein>
    <submittedName>
        <fullName evidence="1">Regulatory protein GemA</fullName>
    </submittedName>
</protein>